<sequence length="145" mass="15405">MRGGEAEGVSYSALHCLVASIRVSPPLTGHGSSNPGHNGAHFPKTTLSTFDNEFTVANPTRTTTTSSHRDSCSRNIQRDVDQLVLMDAVEHNMPKADAQALQDRLVFPQGPVYDFATEMAAPPLLAQPKPSPSPTKSAGPSGHTD</sequence>
<gene>
    <name evidence="2" type="ORF">MIND_00561600</name>
</gene>
<feature type="region of interest" description="Disordered" evidence="1">
    <location>
        <begin position="119"/>
        <end position="145"/>
    </location>
</feature>
<proteinExistence type="predicted"/>
<comment type="caution">
    <text evidence="2">The sequence shown here is derived from an EMBL/GenBank/DDBJ whole genome shotgun (WGS) entry which is preliminary data.</text>
</comment>
<accession>A0A8H6W8N8</accession>
<dbReference type="EMBL" id="JACAZF010000005">
    <property type="protein sequence ID" value="KAF7303339.1"/>
    <property type="molecule type" value="Genomic_DNA"/>
</dbReference>
<dbReference type="RefSeq" id="XP_037220311.1">
    <property type="nucleotide sequence ID" value="XM_037362390.1"/>
</dbReference>
<protein>
    <submittedName>
        <fullName evidence="2">Uncharacterized protein</fullName>
    </submittedName>
</protein>
<evidence type="ECO:0000256" key="1">
    <source>
        <dbReference type="SAM" id="MobiDB-lite"/>
    </source>
</evidence>
<evidence type="ECO:0000313" key="2">
    <source>
        <dbReference type="EMBL" id="KAF7303339.1"/>
    </source>
</evidence>
<reference evidence="2" key="1">
    <citation type="submission" date="2020-05" db="EMBL/GenBank/DDBJ databases">
        <title>Mycena genomes resolve the evolution of fungal bioluminescence.</title>
        <authorList>
            <person name="Tsai I.J."/>
        </authorList>
    </citation>
    <scope>NUCLEOTIDE SEQUENCE</scope>
    <source>
        <strain evidence="2">171206Taipei</strain>
    </source>
</reference>
<dbReference type="Proteomes" id="UP000636479">
    <property type="component" value="Unassembled WGS sequence"/>
</dbReference>
<dbReference type="AlphaFoldDB" id="A0A8H6W8N8"/>
<name>A0A8H6W8N8_9AGAR</name>
<keyword evidence="3" id="KW-1185">Reference proteome</keyword>
<dbReference type="GeneID" id="59344906"/>
<evidence type="ECO:0000313" key="3">
    <source>
        <dbReference type="Proteomes" id="UP000636479"/>
    </source>
</evidence>
<organism evidence="2 3">
    <name type="scientific">Mycena indigotica</name>
    <dbReference type="NCBI Taxonomy" id="2126181"/>
    <lineage>
        <taxon>Eukaryota</taxon>
        <taxon>Fungi</taxon>
        <taxon>Dikarya</taxon>
        <taxon>Basidiomycota</taxon>
        <taxon>Agaricomycotina</taxon>
        <taxon>Agaricomycetes</taxon>
        <taxon>Agaricomycetidae</taxon>
        <taxon>Agaricales</taxon>
        <taxon>Marasmiineae</taxon>
        <taxon>Mycenaceae</taxon>
        <taxon>Mycena</taxon>
    </lineage>
</organism>